<dbReference type="InterPro" id="IPR036291">
    <property type="entry name" value="NAD(P)-bd_dom_sf"/>
</dbReference>
<evidence type="ECO:0000256" key="2">
    <source>
        <dbReference type="SAM" id="Phobius"/>
    </source>
</evidence>
<dbReference type="Proteomes" id="UP000198615">
    <property type="component" value="Unassembled WGS sequence"/>
</dbReference>
<dbReference type="PRINTS" id="PR00081">
    <property type="entry name" value="GDHRDH"/>
</dbReference>
<evidence type="ECO:0000313" key="4">
    <source>
        <dbReference type="Proteomes" id="UP000198615"/>
    </source>
</evidence>
<feature type="transmembrane region" description="Helical" evidence="2">
    <location>
        <begin position="6"/>
        <end position="25"/>
    </location>
</feature>
<proteinExistence type="inferred from homology"/>
<dbReference type="PANTHER" id="PTHR42760">
    <property type="entry name" value="SHORT-CHAIN DEHYDROGENASES/REDUCTASES FAMILY MEMBER"/>
    <property type="match status" value="1"/>
</dbReference>
<name>A0A8G2BMA5_9PROT</name>
<dbReference type="FunFam" id="3.40.50.720:FF:000084">
    <property type="entry name" value="Short-chain dehydrogenase reductase"/>
    <property type="match status" value="1"/>
</dbReference>
<evidence type="ECO:0000313" key="3">
    <source>
        <dbReference type="EMBL" id="SDG52163.1"/>
    </source>
</evidence>
<organism evidence="3 4">
    <name type="scientific">Thalassobaculum litoreum DSM 18839</name>
    <dbReference type="NCBI Taxonomy" id="1123362"/>
    <lineage>
        <taxon>Bacteria</taxon>
        <taxon>Pseudomonadati</taxon>
        <taxon>Pseudomonadota</taxon>
        <taxon>Alphaproteobacteria</taxon>
        <taxon>Rhodospirillales</taxon>
        <taxon>Thalassobaculaceae</taxon>
        <taxon>Thalassobaculum</taxon>
    </lineage>
</organism>
<dbReference type="Pfam" id="PF13561">
    <property type="entry name" value="adh_short_C2"/>
    <property type="match status" value="1"/>
</dbReference>
<gene>
    <name evidence="3" type="ORF">SAMN05660686_04701</name>
</gene>
<dbReference type="PROSITE" id="PS00061">
    <property type="entry name" value="ADH_SHORT"/>
    <property type="match status" value="1"/>
</dbReference>
<dbReference type="Gene3D" id="3.40.50.720">
    <property type="entry name" value="NAD(P)-binding Rossmann-like Domain"/>
    <property type="match status" value="1"/>
</dbReference>
<keyword evidence="2" id="KW-0812">Transmembrane</keyword>
<keyword evidence="2" id="KW-1133">Transmembrane helix</keyword>
<accession>A0A8G2BMA5</accession>
<evidence type="ECO:0000256" key="1">
    <source>
        <dbReference type="ARBA" id="ARBA00006484"/>
    </source>
</evidence>
<dbReference type="SUPFAM" id="SSF51735">
    <property type="entry name" value="NAD(P)-binding Rossmann-fold domains"/>
    <property type="match status" value="1"/>
</dbReference>
<dbReference type="GO" id="GO:0016616">
    <property type="term" value="F:oxidoreductase activity, acting on the CH-OH group of donors, NAD or NADP as acceptor"/>
    <property type="evidence" value="ECO:0007669"/>
    <property type="project" value="TreeGrafter"/>
</dbReference>
<comment type="similarity">
    <text evidence="1">Belongs to the short-chain dehydrogenases/reductases (SDR) family.</text>
</comment>
<reference evidence="3 4" key="1">
    <citation type="submission" date="2016-10" db="EMBL/GenBank/DDBJ databases">
        <authorList>
            <person name="Varghese N."/>
            <person name="Submissions S."/>
        </authorList>
    </citation>
    <scope>NUCLEOTIDE SEQUENCE [LARGE SCALE GENOMIC DNA]</scope>
    <source>
        <strain evidence="3 4">DSM 18839</strain>
    </source>
</reference>
<dbReference type="PRINTS" id="PR00080">
    <property type="entry name" value="SDRFAMILY"/>
</dbReference>
<dbReference type="CDD" id="cd05233">
    <property type="entry name" value="SDR_c"/>
    <property type="match status" value="1"/>
</dbReference>
<dbReference type="RefSeq" id="WP_093154284.1">
    <property type="nucleotide sequence ID" value="NZ_FNBW01000020.1"/>
</dbReference>
<keyword evidence="4" id="KW-1185">Reference proteome</keyword>
<protein>
    <submittedName>
        <fullName evidence="3">NAD(P)-dependent dehydrogenase, short-chain alcohol dehydrogenase family</fullName>
    </submittedName>
</protein>
<keyword evidence="2" id="KW-0472">Membrane</keyword>
<dbReference type="AlphaFoldDB" id="A0A8G2BMA5"/>
<dbReference type="NCBIfam" id="NF005559">
    <property type="entry name" value="PRK07231.1"/>
    <property type="match status" value="1"/>
</dbReference>
<dbReference type="InterPro" id="IPR020904">
    <property type="entry name" value="Sc_DH/Rdtase_CS"/>
</dbReference>
<sequence>MSDTDFSGQAVLITGGASGIGYAAAQAFAKRGARIAIADLNQDTAQAQAATLGDGHIGLGGDVSTEATADRLVSATMDAFGRIDVLINCAGMSDTFLDTIDQTAEHWQRLIDVHLTGTFVMSKRAAREMIAAGYGVVINISSIAGILALPRRNAYTAAKHGIVGLTRNLACEWAQKGIRVNAIAPGYIRTPLVQNLIDQGKIDEKKIRRRTPLGEMLPPSAIADAMIFLASPLARTVTGVNLPVDGGYTVYGGMVDAAEIED</sequence>
<feature type="transmembrane region" description="Helical" evidence="2">
    <location>
        <begin position="129"/>
        <end position="149"/>
    </location>
</feature>
<comment type="caution">
    <text evidence="3">The sequence shown here is derived from an EMBL/GenBank/DDBJ whole genome shotgun (WGS) entry which is preliminary data.</text>
</comment>
<dbReference type="InterPro" id="IPR002347">
    <property type="entry name" value="SDR_fam"/>
</dbReference>
<dbReference type="EMBL" id="FNBW01000020">
    <property type="protein sequence ID" value="SDG52163.1"/>
    <property type="molecule type" value="Genomic_DNA"/>
</dbReference>
<dbReference type="OrthoDB" id="9810734at2"/>